<keyword evidence="3" id="KW-1185">Reference proteome</keyword>
<feature type="transmembrane region" description="Helical" evidence="1">
    <location>
        <begin position="292"/>
        <end position="311"/>
    </location>
</feature>
<feature type="transmembrane region" description="Helical" evidence="1">
    <location>
        <begin position="268"/>
        <end position="286"/>
    </location>
</feature>
<evidence type="ECO:0000313" key="2">
    <source>
        <dbReference type="EMBL" id="RRD31468.1"/>
    </source>
</evidence>
<feature type="transmembrane region" description="Helical" evidence="1">
    <location>
        <begin position="20"/>
        <end position="39"/>
    </location>
</feature>
<feature type="transmembrane region" description="Helical" evidence="1">
    <location>
        <begin position="463"/>
        <end position="482"/>
    </location>
</feature>
<comment type="caution">
    <text evidence="2">The sequence shown here is derived from an EMBL/GenBank/DDBJ whole genome shotgun (WGS) entry which is preliminary data.</text>
</comment>
<feature type="transmembrane region" description="Helical" evidence="1">
    <location>
        <begin position="129"/>
        <end position="146"/>
    </location>
</feature>
<feature type="transmembrane region" description="Helical" evidence="1">
    <location>
        <begin position="51"/>
        <end position="72"/>
    </location>
</feature>
<dbReference type="RefSeq" id="WP_124776361.1">
    <property type="nucleotide sequence ID" value="NZ_RQZA01000003.1"/>
</dbReference>
<dbReference type="Pfam" id="PF09852">
    <property type="entry name" value="DUF2079"/>
    <property type="match status" value="1"/>
</dbReference>
<name>A0A3P1VCH3_9STRE</name>
<feature type="transmembrane region" description="Helical" evidence="1">
    <location>
        <begin position="166"/>
        <end position="185"/>
    </location>
</feature>
<accession>A0A3P1VCH3</accession>
<dbReference type="InterPro" id="IPR018650">
    <property type="entry name" value="STSV1_Orf64"/>
</dbReference>
<organism evidence="2 3">
    <name type="scientific">Streptococcus minor</name>
    <dbReference type="NCBI Taxonomy" id="229549"/>
    <lineage>
        <taxon>Bacteria</taxon>
        <taxon>Bacillati</taxon>
        <taxon>Bacillota</taxon>
        <taxon>Bacilli</taxon>
        <taxon>Lactobacillales</taxon>
        <taxon>Streptococcaceae</taxon>
        <taxon>Streptococcus</taxon>
    </lineage>
</organism>
<keyword evidence="1" id="KW-0812">Transmembrane</keyword>
<dbReference type="STRING" id="1123309.GCA_000377005_00463"/>
<keyword evidence="1" id="KW-1133">Transmembrane helix</keyword>
<protein>
    <submittedName>
        <fullName evidence="2">DUF2079 domain-containing protein</fullName>
    </submittedName>
</protein>
<feature type="transmembrane region" description="Helical" evidence="1">
    <location>
        <begin position="520"/>
        <end position="538"/>
    </location>
</feature>
<gene>
    <name evidence="2" type="ORF">EII38_04375</name>
</gene>
<feature type="transmembrane region" description="Helical" evidence="1">
    <location>
        <begin position="494"/>
        <end position="514"/>
    </location>
</feature>
<sequence length="686" mass="79488">MFSRLPSLKIPFIIPSKDLGFLHLINGFLVYAIISLLTLPVETIFIDLKATIPFLFGLVFVLLMAVCSHILNLRYKQYQPQPTFVALITIYLFLVIIKSPSLLINIGFFLLGFAIYAKLSWEKNKYRQLLPLGLLLTLPKVAYLIYHPAAIDLKRFIIDHNNWNLNRIWIILMSIIYAICTYLLVSHLPNSLFAKALDRQKGARMLYAIVGFLGLIYVAYLCIVSAYNVTTLSVSTFDIGIFSQMFESMKRDFSQVTTLERDRFLSHFGVHISPIYYLLLPFYYLFPHGETLEVLQVLVVFSGVIPLYLILKKMDFPAFTKPLILFWFLVTPALTTAGAYHLHENCFLVPLLLWLIYANITHWKWRLFLVVLLTLMIKEDAFIYVVSIGLYFLLQKRFEQTKGARIRIIFSQLIIPIVYFGLCLFILSQFGEGAMVSRFDNFLLDGQEGLRKILENIFLNPTYTFASFFSQAKLKYILILFLTQSFLPILQKEWANYLLLIPLVVINLLSDWIYQVDFGFQYSYGSNTLSFFLAILALEALWQQFNQSGNQLLASKRITSLVLIASIFSAHILYAHINGWHHNTLSYFRDAKKFDDVHYTLSTIPRDKSVLAFHSYTVALRSVPELYDVFYHNKQEYDDQIDIIVVPRTIMENRESKEQQVVSLYLQKGYMEGAQSTEQILILEKP</sequence>
<keyword evidence="1" id="KW-0472">Membrane</keyword>
<feature type="transmembrane region" description="Helical" evidence="1">
    <location>
        <begin position="406"/>
        <end position="427"/>
    </location>
</feature>
<dbReference type="Proteomes" id="UP000281771">
    <property type="component" value="Unassembled WGS sequence"/>
</dbReference>
<dbReference type="EMBL" id="RQZA01000003">
    <property type="protein sequence ID" value="RRD31468.1"/>
    <property type="molecule type" value="Genomic_DNA"/>
</dbReference>
<evidence type="ECO:0000256" key="1">
    <source>
        <dbReference type="SAM" id="Phobius"/>
    </source>
</evidence>
<feature type="transmembrane region" description="Helical" evidence="1">
    <location>
        <begin position="363"/>
        <end position="394"/>
    </location>
</feature>
<evidence type="ECO:0000313" key="3">
    <source>
        <dbReference type="Proteomes" id="UP000281771"/>
    </source>
</evidence>
<dbReference type="AlphaFoldDB" id="A0A3P1VCH3"/>
<feature type="transmembrane region" description="Helical" evidence="1">
    <location>
        <begin position="323"/>
        <end position="343"/>
    </location>
</feature>
<proteinExistence type="predicted"/>
<feature type="transmembrane region" description="Helical" evidence="1">
    <location>
        <begin position="84"/>
        <end position="117"/>
    </location>
</feature>
<feature type="transmembrane region" description="Helical" evidence="1">
    <location>
        <begin position="205"/>
        <end position="223"/>
    </location>
</feature>
<reference evidence="2 3" key="1">
    <citation type="submission" date="2018-11" db="EMBL/GenBank/DDBJ databases">
        <title>Genomes From Bacteria Associated with the Canine Oral Cavity: a Test Case for Automated Genome-Based Taxonomic Assignment.</title>
        <authorList>
            <person name="Coil D.A."/>
            <person name="Jospin G."/>
            <person name="Darling A.E."/>
            <person name="Wallis C."/>
            <person name="Davis I.J."/>
            <person name="Harris S."/>
            <person name="Eisen J.A."/>
            <person name="Holcombe L.J."/>
            <person name="O'Flynn C."/>
        </authorList>
    </citation>
    <scope>NUCLEOTIDE SEQUENCE [LARGE SCALE GENOMIC DNA]</scope>
    <source>
        <strain evidence="2 3">OH4621_COT-116</strain>
    </source>
</reference>
<feature type="transmembrane region" description="Helical" evidence="1">
    <location>
        <begin position="558"/>
        <end position="577"/>
    </location>
</feature>